<evidence type="ECO:0000256" key="4">
    <source>
        <dbReference type="ARBA" id="ARBA00022777"/>
    </source>
</evidence>
<dbReference type="InterPro" id="IPR043129">
    <property type="entry name" value="ATPase_NBD"/>
</dbReference>
<dbReference type="GO" id="GO:0005524">
    <property type="term" value="F:ATP binding"/>
    <property type="evidence" value="ECO:0007669"/>
    <property type="project" value="UniProtKB-KW"/>
</dbReference>
<dbReference type="Pfam" id="PF03630">
    <property type="entry name" value="Fumble"/>
    <property type="match status" value="1"/>
</dbReference>
<gene>
    <name evidence="7" type="primary">coaW</name>
    <name evidence="7" type="ORF">FPZ49_07420</name>
</gene>
<dbReference type="GO" id="GO:0005829">
    <property type="term" value="C:cytosol"/>
    <property type="evidence" value="ECO:0007669"/>
    <property type="project" value="TreeGrafter"/>
</dbReference>
<keyword evidence="8" id="KW-1185">Reference proteome</keyword>
<dbReference type="EMBL" id="VNJI01000007">
    <property type="protein sequence ID" value="TVY10557.1"/>
    <property type="molecule type" value="Genomic_DNA"/>
</dbReference>
<dbReference type="AlphaFoldDB" id="A0A559KEK9"/>
<dbReference type="GO" id="GO:0004594">
    <property type="term" value="F:pantothenate kinase activity"/>
    <property type="evidence" value="ECO:0007669"/>
    <property type="project" value="UniProtKB-EC"/>
</dbReference>
<keyword evidence="2 7" id="KW-0808">Transferase</keyword>
<proteinExistence type="predicted"/>
<evidence type="ECO:0000256" key="3">
    <source>
        <dbReference type="ARBA" id="ARBA00022741"/>
    </source>
</evidence>
<dbReference type="OrthoDB" id="358216at2"/>
<evidence type="ECO:0000313" key="7">
    <source>
        <dbReference type="EMBL" id="TVY10557.1"/>
    </source>
</evidence>
<organism evidence="7 8">
    <name type="scientific">Paenibacillus cremeus</name>
    <dbReference type="NCBI Taxonomy" id="2163881"/>
    <lineage>
        <taxon>Bacteria</taxon>
        <taxon>Bacillati</taxon>
        <taxon>Bacillota</taxon>
        <taxon>Bacilli</taxon>
        <taxon>Bacillales</taxon>
        <taxon>Paenibacillaceae</taxon>
        <taxon>Paenibacillus</taxon>
    </lineage>
</organism>
<sequence length="282" mass="30117">MFGRRKGESPLAHSTCLGIDAGGTLVKFAYEKQGTLAFHKIPSARMDTAAAWIQEHFPDAQLCITGGKSSLLQSLLQRSAHTIVEFEATCLGAQHLLEGQEKTAQGYILTNVGTGTSIHCVQGTEHRRIGGTGVGGGTIVGLSWLLTGRSDFKEIVELSRQGERDRIDLKVSHIYEGMEPPIPGDLTASNFGHVLQDTGPKRAEDMLASVIGLVGETVSSVSVHAAGQCGVESVVYIGTSFVDNELLREVVARYTRLRGSEPVFMTNGEFSGAIGALLSNFT</sequence>
<evidence type="ECO:0000256" key="5">
    <source>
        <dbReference type="ARBA" id="ARBA00022840"/>
    </source>
</evidence>
<dbReference type="NCBIfam" id="NF009842">
    <property type="entry name" value="PRK13317.1"/>
    <property type="match status" value="1"/>
</dbReference>
<dbReference type="InterPro" id="IPR011602">
    <property type="entry name" value="Type_II_PanK_bac"/>
</dbReference>
<dbReference type="RefSeq" id="WP_144845090.1">
    <property type="nucleotide sequence ID" value="NZ_VNJI01000007.1"/>
</dbReference>
<reference evidence="7 8" key="1">
    <citation type="submission" date="2019-07" db="EMBL/GenBank/DDBJ databases">
        <authorList>
            <person name="Kim J."/>
        </authorList>
    </citation>
    <scope>NUCLEOTIDE SEQUENCE [LARGE SCALE GENOMIC DNA]</scope>
    <source>
        <strain evidence="7 8">JC52</strain>
    </source>
</reference>
<keyword evidence="3" id="KW-0547">Nucleotide-binding</keyword>
<dbReference type="GO" id="GO:0015937">
    <property type="term" value="P:coenzyme A biosynthetic process"/>
    <property type="evidence" value="ECO:0007669"/>
    <property type="project" value="UniProtKB-KW"/>
</dbReference>
<protein>
    <submittedName>
        <fullName evidence="7">Type II pantothenate kinase</fullName>
        <ecNumber evidence="7">2.7.1.33</ecNumber>
    </submittedName>
</protein>
<evidence type="ECO:0000256" key="6">
    <source>
        <dbReference type="ARBA" id="ARBA00022993"/>
    </source>
</evidence>
<evidence type="ECO:0000313" key="8">
    <source>
        <dbReference type="Proteomes" id="UP000317036"/>
    </source>
</evidence>
<dbReference type="PANTHER" id="PTHR12280:SF20">
    <property type="entry name" value="4'-PHOSPHOPANTETHEINE PHOSPHATASE"/>
    <property type="match status" value="1"/>
</dbReference>
<dbReference type="SUPFAM" id="SSF53067">
    <property type="entry name" value="Actin-like ATPase domain"/>
    <property type="match status" value="1"/>
</dbReference>
<comment type="caution">
    <text evidence="7">The sequence shown here is derived from an EMBL/GenBank/DDBJ whole genome shotgun (WGS) entry which is preliminary data.</text>
</comment>
<keyword evidence="4 7" id="KW-0418">Kinase</keyword>
<keyword evidence="5" id="KW-0067">ATP-binding</keyword>
<keyword evidence="6" id="KW-0173">Coenzyme A biosynthesis</keyword>
<dbReference type="PIRSF" id="PIRSF036940">
    <property type="entry name" value="PanK_bac_aCoA"/>
    <property type="match status" value="1"/>
</dbReference>
<keyword evidence="1" id="KW-0963">Cytoplasm</keyword>
<dbReference type="EC" id="2.7.1.33" evidence="7"/>
<dbReference type="Proteomes" id="UP000317036">
    <property type="component" value="Unassembled WGS sequence"/>
</dbReference>
<dbReference type="InterPro" id="IPR004567">
    <property type="entry name" value="Type_II_PanK"/>
</dbReference>
<dbReference type="CDD" id="cd24085">
    <property type="entry name" value="ASKHA_NBD_PanK-II_bac"/>
    <property type="match status" value="1"/>
</dbReference>
<evidence type="ECO:0000256" key="2">
    <source>
        <dbReference type="ARBA" id="ARBA00022679"/>
    </source>
</evidence>
<accession>A0A559KEK9</accession>
<name>A0A559KEK9_9BACL</name>
<dbReference type="Gene3D" id="3.30.420.40">
    <property type="match status" value="1"/>
</dbReference>
<evidence type="ECO:0000256" key="1">
    <source>
        <dbReference type="ARBA" id="ARBA00022490"/>
    </source>
</evidence>
<dbReference type="PANTHER" id="PTHR12280">
    <property type="entry name" value="PANTOTHENATE KINASE"/>
    <property type="match status" value="1"/>
</dbReference>